<dbReference type="CDD" id="cd07067">
    <property type="entry name" value="HP_PGM_like"/>
    <property type="match status" value="1"/>
</dbReference>
<sequence length="153" mass="16436">MVTTVVLVRHGDAEPRNAHGDKERQLTAVGLRALERAYPQALASLHGVKGLALWASPAVRALQTAKVVAHALGIDPEDIDPHDSLYEQDEERFLAELGAAHEPTVVAVGHVPFMERLACTLTGESVAFHKGAIRAIRLGERPGEGELLWGAEA</sequence>
<dbReference type="eggNOG" id="COG2062">
    <property type="taxonomic scope" value="Bacteria"/>
</dbReference>
<proteinExistence type="predicted"/>
<evidence type="ECO:0000313" key="2">
    <source>
        <dbReference type="Proteomes" id="UP000016638"/>
    </source>
</evidence>
<evidence type="ECO:0000313" key="1">
    <source>
        <dbReference type="EMBL" id="ERL09769.1"/>
    </source>
</evidence>
<dbReference type="Pfam" id="PF00300">
    <property type="entry name" value="His_Phos_1"/>
    <property type="match status" value="1"/>
</dbReference>
<dbReference type="InterPro" id="IPR029033">
    <property type="entry name" value="His_PPase_superfam"/>
</dbReference>
<keyword evidence="2" id="KW-1185">Reference proteome</keyword>
<reference evidence="1 2" key="1">
    <citation type="submission" date="2013-08" db="EMBL/GenBank/DDBJ databases">
        <authorList>
            <person name="Durkin A.S."/>
            <person name="Haft D.R."/>
            <person name="McCorrison J."/>
            <person name="Torralba M."/>
            <person name="Gillis M."/>
            <person name="Haft D.H."/>
            <person name="Methe B."/>
            <person name="Sutton G."/>
            <person name="Nelson K.E."/>
        </authorList>
    </citation>
    <scope>NUCLEOTIDE SEQUENCE [LARGE SCALE GENOMIC DNA]</scope>
    <source>
        <strain evidence="1 2">F0195</strain>
    </source>
</reference>
<name>U2T9T1_9ACTN</name>
<dbReference type="InterPro" id="IPR013078">
    <property type="entry name" value="His_Pase_superF_clade-1"/>
</dbReference>
<dbReference type="EMBL" id="AWEZ01000020">
    <property type="protein sequence ID" value="ERL09769.1"/>
    <property type="molecule type" value="Genomic_DNA"/>
</dbReference>
<gene>
    <name evidence="1" type="ORF">HMPREF1316_1493</name>
</gene>
<dbReference type="PATRIC" id="fig|1125712.3.peg.555"/>
<accession>U2T9T1</accession>
<dbReference type="Proteomes" id="UP000016638">
    <property type="component" value="Unassembled WGS sequence"/>
</dbReference>
<dbReference type="STRING" id="1125712.HMPREF1316_1493"/>
<dbReference type="SUPFAM" id="SSF53254">
    <property type="entry name" value="Phosphoglycerate mutase-like"/>
    <property type="match status" value="1"/>
</dbReference>
<dbReference type="Gene3D" id="3.40.50.1240">
    <property type="entry name" value="Phosphoglycerate mutase-like"/>
    <property type="match status" value="1"/>
</dbReference>
<protein>
    <submittedName>
        <fullName evidence="1">Histidine phosphatase superfamily (Branch 1) domain protein</fullName>
    </submittedName>
</protein>
<dbReference type="AlphaFoldDB" id="U2T9T1"/>
<comment type="caution">
    <text evidence="1">The sequence shown here is derived from an EMBL/GenBank/DDBJ whole genome shotgun (WGS) entry which is preliminary data.</text>
</comment>
<organism evidence="1 2">
    <name type="scientific">Olsenella profusa F0195</name>
    <dbReference type="NCBI Taxonomy" id="1125712"/>
    <lineage>
        <taxon>Bacteria</taxon>
        <taxon>Bacillati</taxon>
        <taxon>Actinomycetota</taxon>
        <taxon>Coriobacteriia</taxon>
        <taxon>Coriobacteriales</taxon>
        <taxon>Atopobiaceae</taxon>
        <taxon>Olsenella</taxon>
    </lineage>
</organism>